<dbReference type="EMBL" id="HBUE01344048">
    <property type="protein sequence ID" value="CAG6599751.1"/>
    <property type="molecule type" value="Transcribed_RNA"/>
</dbReference>
<evidence type="ECO:0000313" key="1">
    <source>
        <dbReference type="EMBL" id="CAG6599749.1"/>
    </source>
</evidence>
<dbReference type="EMBL" id="HBUE01237113">
    <property type="protein sequence ID" value="CAG6547548.1"/>
    <property type="molecule type" value="Transcribed_RNA"/>
</dbReference>
<dbReference type="AlphaFoldDB" id="A0A8D8KYB5"/>
<name>A0A8D8KYB5_CULPI</name>
<protein>
    <submittedName>
        <fullName evidence="1">(northern house mosquito) hypothetical protein</fullName>
    </submittedName>
</protein>
<proteinExistence type="predicted"/>
<organism evidence="1">
    <name type="scientific">Culex pipiens</name>
    <name type="common">House mosquito</name>
    <dbReference type="NCBI Taxonomy" id="7175"/>
    <lineage>
        <taxon>Eukaryota</taxon>
        <taxon>Metazoa</taxon>
        <taxon>Ecdysozoa</taxon>
        <taxon>Arthropoda</taxon>
        <taxon>Hexapoda</taxon>
        <taxon>Insecta</taxon>
        <taxon>Pterygota</taxon>
        <taxon>Neoptera</taxon>
        <taxon>Endopterygota</taxon>
        <taxon>Diptera</taxon>
        <taxon>Nematocera</taxon>
        <taxon>Culicoidea</taxon>
        <taxon>Culicidae</taxon>
        <taxon>Culicinae</taxon>
        <taxon>Culicini</taxon>
        <taxon>Culex</taxon>
        <taxon>Culex</taxon>
    </lineage>
</organism>
<accession>A0A8D8KYB5</accession>
<sequence>MRAHQGAEGDPDPGLLSTLADAAVREQHAELVRREHPVPAGVYLAGDGRWHVPLPGPDPVGESECVLRAEWGRLCGLSAAAAVRFPRGEGRSCAGYDHGHGGDPAAGGPLRVSCAGEERGGHALCGEAAVVRVDVDQLWRVLLLDGDLLADGGGFPLETAGLQQFEQWKWEGFWAHSVRAGDSDAAGWDGEDVCPTGE</sequence>
<dbReference type="EMBL" id="HBUE01344047">
    <property type="protein sequence ID" value="CAG6599749.1"/>
    <property type="molecule type" value="Transcribed_RNA"/>
</dbReference>
<reference evidence="1" key="1">
    <citation type="submission" date="2021-05" db="EMBL/GenBank/DDBJ databases">
        <authorList>
            <person name="Alioto T."/>
            <person name="Alioto T."/>
            <person name="Gomez Garrido J."/>
        </authorList>
    </citation>
    <scope>NUCLEOTIDE SEQUENCE</scope>
</reference>
<dbReference type="EMBL" id="HBUE01237114">
    <property type="protein sequence ID" value="CAG6547550.1"/>
    <property type="molecule type" value="Transcribed_RNA"/>
</dbReference>